<evidence type="ECO:0000313" key="4">
    <source>
        <dbReference type="Proteomes" id="UP001203338"/>
    </source>
</evidence>
<reference evidence="3 4" key="1">
    <citation type="submission" date="2022-05" db="EMBL/GenBank/DDBJ databases">
        <authorList>
            <person name="Park J.-S."/>
        </authorList>
    </citation>
    <scope>NUCLEOTIDE SEQUENCE [LARGE SCALE GENOMIC DNA]</scope>
    <source>
        <strain evidence="3 4">2012CJ34-2</strain>
    </source>
</reference>
<dbReference type="EMBL" id="JAMFLX010000022">
    <property type="protein sequence ID" value="MCL6271259.1"/>
    <property type="molecule type" value="Genomic_DNA"/>
</dbReference>
<dbReference type="PANTHER" id="PTHR38040">
    <property type="entry name" value="UBIQUINONE BIOSYNTHESIS ACCESSORY FACTOR UBIK"/>
    <property type="match status" value="1"/>
</dbReference>
<comment type="similarity">
    <text evidence="1">Belongs to the UbiK family.</text>
</comment>
<proteinExistence type="inferred from homology"/>
<dbReference type="PANTHER" id="PTHR38040:SF1">
    <property type="entry name" value="UBIQUINONE BIOSYNTHESIS ACCESSORY FACTOR UBIK"/>
    <property type="match status" value="1"/>
</dbReference>
<keyword evidence="4" id="KW-1185">Reference proteome</keyword>
<gene>
    <name evidence="1" type="primary">ubiK</name>
    <name evidence="3" type="ORF">M3P05_15135</name>
</gene>
<evidence type="ECO:0000256" key="2">
    <source>
        <dbReference type="SAM" id="MobiDB-lite"/>
    </source>
</evidence>
<dbReference type="InterPro" id="IPR007475">
    <property type="entry name" value="UbiK"/>
</dbReference>
<keyword evidence="1" id="KW-0831">Ubiquinone biosynthesis</keyword>
<dbReference type="RefSeq" id="WP_249700740.1">
    <property type="nucleotide sequence ID" value="NZ_JAMFLX010000022.1"/>
</dbReference>
<protein>
    <recommendedName>
        <fullName evidence="1">Ubiquinone biosynthesis accessory factor UbiK</fullName>
    </recommendedName>
</protein>
<accession>A0ABT0PIS5</accession>
<evidence type="ECO:0000313" key="3">
    <source>
        <dbReference type="EMBL" id="MCL6271259.1"/>
    </source>
</evidence>
<comment type="function">
    <text evidence="1">Required for efficient ubiquinone (coenzyme Q) biosynthesis. UbiK is probably an accessory factor of Ubi enzymes and facilitates ubiquinone biosynthesis by acting as an assembly factor, a targeting factor, or both.</text>
</comment>
<sequence length="106" mass="11978">MIDKAVFIGNIAEKLHELASHAPGQPIREDLEKNIRAVLTTAFNKMELLTREEFAGQAAVLQRTREMVEALEKRVAELEKQTEQNNSQHETAVESVETEDTFNKDG</sequence>
<comment type="caution">
    <text evidence="3">The sequence shown here is derived from an EMBL/GenBank/DDBJ whole genome shotgun (WGS) entry which is preliminary data.</text>
</comment>
<dbReference type="Proteomes" id="UP001203338">
    <property type="component" value="Unassembled WGS sequence"/>
</dbReference>
<feature type="region of interest" description="Disordered" evidence="2">
    <location>
        <begin position="78"/>
        <end position="106"/>
    </location>
</feature>
<comment type="pathway">
    <text evidence="1">Cofactor biosynthesis; ubiquinone biosynthesis.</text>
</comment>
<name>A0ABT0PIS5_9GAMM</name>
<organism evidence="3 4">
    <name type="scientific">Parendozoicomonas callyspongiae</name>
    <dbReference type="NCBI Taxonomy" id="2942213"/>
    <lineage>
        <taxon>Bacteria</taxon>
        <taxon>Pseudomonadati</taxon>
        <taxon>Pseudomonadota</taxon>
        <taxon>Gammaproteobacteria</taxon>
        <taxon>Oceanospirillales</taxon>
        <taxon>Endozoicomonadaceae</taxon>
        <taxon>Parendozoicomonas</taxon>
    </lineage>
</organism>
<evidence type="ECO:0000256" key="1">
    <source>
        <dbReference type="HAMAP-Rule" id="MF_02216"/>
    </source>
</evidence>
<dbReference type="Pfam" id="PF04380">
    <property type="entry name" value="BMFP"/>
    <property type="match status" value="1"/>
</dbReference>
<dbReference type="HAMAP" id="MF_02216">
    <property type="entry name" value="UbiK"/>
    <property type="match status" value="1"/>
</dbReference>
<comment type="subcellular location">
    <subcellularLocation>
        <location evidence="1">Cytoplasm</location>
    </subcellularLocation>
</comment>
<keyword evidence="1" id="KW-0963">Cytoplasm</keyword>